<comment type="caution">
    <text evidence="1">The sequence shown here is derived from an EMBL/GenBank/DDBJ whole genome shotgun (WGS) entry which is preliminary data.</text>
</comment>
<evidence type="ECO:0000313" key="1">
    <source>
        <dbReference type="EMBL" id="RKT74323.1"/>
    </source>
</evidence>
<sequence length="293" mass="31749">MGLLNVDDPLPQYLIVVLRLLAHVGKPVDVERARALLCPPSINGRKVFDRSVSSLAELGVINRDNDVLSPTGPLEVDHDSIVDVLRQAILATENNTRVGEDPSQSGPRDLVRALCWFLTIDPTSAPLGWAEVQTLQPHAIKDELGAPIVNDTRWNPFCSWSSALGFCTPALTGDGGSQRARLTPDCTAAVRRTVLSRWEPGQSLGPSTVLGELRGALPVLPGGSFSTAVGIEPPDTNHAGPSLSFALLRLHDERWIRLEQDDDARSLLYLHDPDQPGFPRTFSSITVLEAPRG</sequence>
<dbReference type="AlphaFoldDB" id="A0A495XPD6"/>
<dbReference type="NCBIfam" id="NF041064">
    <property type="entry name" value="DpdG"/>
    <property type="match status" value="1"/>
</dbReference>
<accession>A0A495XPD6</accession>
<protein>
    <submittedName>
        <fullName evidence="1">Uncharacterized protein</fullName>
    </submittedName>
</protein>
<dbReference type="InterPro" id="IPR049812">
    <property type="entry name" value="DpdG-like"/>
</dbReference>
<name>A0A495XPD6_9PSEU</name>
<keyword evidence="2" id="KW-1185">Reference proteome</keyword>
<proteinExistence type="predicted"/>
<gene>
    <name evidence="1" type="ORF">DFJ66_7667</name>
</gene>
<evidence type="ECO:0000313" key="2">
    <source>
        <dbReference type="Proteomes" id="UP000272729"/>
    </source>
</evidence>
<organism evidence="1 2">
    <name type="scientific">Saccharothrix variisporea</name>
    <dbReference type="NCBI Taxonomy" id="543527"/>
    <lineage>
        <taxon>Bacteria</taxon>
        <taxon>Bacillati</taxon>
        <taxon>Actinomycetota</taxon>
        <taxon>Actinomycetes</taxon>
        <taxon>Pseudonocardiales</taxon>
        <taxon>Pseudonocardiaceae</taxon>
        <taxon>Saccharothrix</taxon>
    </lineage>
</organism>
<reference evidence="1 2" key="1">
    <citation type="submission" date="2018-10" db="EMBL/GenBank/DDBJ databases">
        <title>Sequencing the genomes of 1000 actinobacteria strains.</title>
        <authorList>
            <person name="Klenk H.-P."/>
        </authorList>
    </citation>
    <scope>NUCLEOTIDE SEQUENCE [LARGE SCALE GENOMIC DNA]</scope>
    <source>
        <strain evidence="1 2">DSM 43911</strain>
    </source>
</reference>
<dbReference type="EMBL" id="RBXR01000001">
    <property type="protein sequence ID" value="RKT74323.1"/>
    <property type="molecule type" value="Genomic_DNA"/>
</dbReference>
<dbReference type="Proteomes" id="UP000272729">
    <property type="component" value="Unassembled WGS sequence"/>
</dbReference>